<dbReference type="EMBL" id="DSAC01000095">
    <property type="protein sequence ID" value="HHO74484.1"/>
    <property type="molecule type" value="Genomic_DNA"/>
</dbReference>
<dbReference type="AlphaFoldDB" id="A0A7C5SZ60"/>
<proteinExistence type="predicted"/>
<name>A0A7C5SZ60_9AQUI</name>
<accession>A0A7C5SZ60</accession>
<reference evidence="1" key="1">
    <citation type="journal article" date="2020" name="mSystems">
        <title>Genome- and Community-Level Interaction Insights into Carbon Utilization and Element Cycling Functions of Hydrothermarchaeota in Hydrothermal Sediment.</title>
        <authorList>
            <person name="Zhou Z."/>
            <person name="Liu Y."/>
            <person name="Xu W."/>
            <person name="Pan J."/>
            <person name="Luo Z.H."/>
            <person name="Li M."/>
        </authorList>
    </citation>
    <scope>NUCLEOTIDE SEQUENCE [LARGE SCALE GENOMIC DNA]</scope>
    <source>
        <strain evidence="1">SpSt-114</strain>
    </source>
</reference>
<comment type="caution">
    <text evidence="1">The sequence shown here is derived from an EMBL/GenBank/DDBJ whole genome shotgun (WGS) entry which is preliminary data.</text>
</comment>
<sequence length="388" mass="42878">MVIQGKSVHRAPPSPAANGGLAGQEVAMVKAQHIHIPTHPSPIWDGDRVFEAPCGPMTYPVKNKDFALPNLFGGTVLAKRVEFVEVKVSKRLSSSISVEVSEKGLLDCIGLVSGGQVLAVVGRGSNPKRTLVMLEPQALKEPEVFETLSDLLEKEGFERVEVDGHLRLGGEPEFEVVVKGRVVPAEDLFPHEEGFEPPVRAESGVLKVEPDFADTPEEYLENFYALLRGIDCALSTKGKVYPILGTMLLGSQDKATRNVLRVFAQDVVRVLDDFVGKPLLPTYGRACWEEKRAGLGNYRLAPYGLAYAVPSSIYAEGETLRIVYKLAKSLLETLLREGEVSYRTREGYPLREEYLRFLSEEEADLLLSFPNRFREGDKFVPVEVASHV</sequence>
<organism evidence="1">
    <name type="scientific">Thermocrinis ruber</name>
    <dbReference type="NCBI Taxonomy" id="75906"/>
    <lineage>
        <taxon>Bacteria</taxon>
        <taxon>Pseudomonadati</taxon>
        <taxon>Aquificota</taxon>
        <taxon>Aquificia</taxon>
        <taxon>Aquificales</taxon>
        <taxon>Aquificaceae</taxon>
        <taxon>Thermocrinis</taxon>
    </lineage>
</organism>
<evidence type="ECO:0000313" key="1">
    <source>
        <dbReference type="EMBL" id="HHO74484.1"/>
    </source>
</evidence>
<gene>
    <name evidence="1" type="ORF">ENN04_07640</name>
</gene>
<protein>
    <submittedName>
        <fullName evidence="1">Uncharacterized protein</fullName>
    </submittedName>
</protein>